<dbReference type="AlphaFoldDB" id="A0A1Y2EW81"/>
<proteinExistence type="predicted"/>
<dbReference type="InterPro" id="IPR013094">
    <property type="entry name" value="AB_hydrolase_3"/>
</dbReference>
<dbReference type="InterPro" id="IPR050300">
    <property type="entry name" value="GDXG_lipolytic_enzyme"/>
</dbReference>
<comment type="caution">
    <text evidence="3">The sequence shown here is derived from an EMBL/GenBank/DDBJ whole genome shotgun (WGS) entry which is preliminary data.</text>
</comment>
<evidence type="ECO:0000313" key="3">
    <source>
        <dbReference type="EMBL" id="ORY75839.1"/>
    </source>
</evidence>
<protein>
    <submittedName>
        <fullName evidence="3">Alpha/beta-hydrolase</fullName>
    </submittedName>
</protein>
<dbReference type="EMBL" id="MCOG01000024">
    <property type="protein sequence ID" value="ORY75839.1"/>
    <property type="molecule type" value="Genomic_DNA"/>
</dbReference>
<keyword evidence="4" id="KW-1185">Reference proteome</keyword>
<dbReference type="Gene3D" id="3.40.50.1820">
    <property type="entry name" value="alpha/beta hydrolase"/>
    <property type="match status" value="1"/>
</dbReference>
<dbReference type="OrthoDB" id="408631at2759"/>
<name>A0A1Y2EW81_9FUNG</name>
<organism evidence="3 4">
    <name type="scientific">Neocallimastix californiae</name>
    <dbReference type="NCBI Taxonomy" id="1754190"/>
    <lineage>
        <taxon>Eukaryota</taxon>
        <taxon>Fungi</taxon>
        <taxon>Fungi incertae sedis</taxon>
        <taxon>Chytridiomycota</taxon>
        <taxon>Chytridiomycota incertae sedis</taxon>
        <taxon>Neocallimastigomycetes</taxon>
        <taxon>Neocallimastigales</taxon>
        <taxon>Neocallimastigaceae</taxon>
        <taxon>Neocallimastix</taxon>
    </lineage>
</organism>
<evidence type="ECO:0000259" key="2">
    <source>
        <dbReference type="Pfam" id="PF07859"/>
    </source>
</evidence>
<dbReference type="InterPro" id="IPR029058">
    <property type="entry name" value="AB_hydrolase_fold"/>
</dbReference>
<evidence type="ECO:0000256" key="1">
    <source>
        <dbReference type="ARBA" id="ARBA00022801"/>
    </source>
</evidence>
<evidence type="ECO:0000313" key="4">
    <source>
        <dbReference type="Proteomes" id="UP000193920"/>
    </source>
</evidence>
<dbReference type="Proteomes" id="UP000193920">
    <property type="component" value="Unassembled WGS sequence"/>
</dbReference>
<sequence>MKENFIISINKFRNELFRTKTFKPEDIIVRGGSSGGNLSLTLTLKLQKEQNIAPKAGFFFSPDTDLTLSGKSFFDNYRKDITVSPLFGDYTTFLRSFFVVGGDEMTLDDTLRVVDKIKANGHEVELINKEGMCLVFNISGSFTPEGKEANVAVEKFIVESFEK</sequence>
<dbReference type="STRING" id="1754190.A0A1Y2EW81"/>
<dbReference type="SUPFAM" id="SSF53474">
    <property type="entry name" value="alpha/beta-Hydrolases"/>
    <property type="match status" value="1"/>
</dbReference>
<gene>
    <name evidence="3" type="ORF">LY90DRAFT_501941</name>
</gene>
<feature type="domain" description="Alpha/beta hydrolase fold-3" evidence="2">
    <location>
        <begin position="20"/>
        <end position="73"/>
    </location>
</feature>
<reference evidence="3 4" key="1">
    <citation type="submission" date="2016-08" db="EMBL/GenBank/DDBJ databases">
        <title>A Parts List for Fungal Cellulosomes Revealed by Comparative Genomics.</title>
        <authorList>
            <consortium name="DOE Joint Genome Institute"/>
            <person name="Haitjema C.H."/>
            <person name="Gilmore S.P."/>
            <person name="Henske J.K."/>
            <person name="Solomon K.V."/>
            <person name="De Groot R."/>
            <person name="Kuo A."/>
            <person name="Mondo S.J."/>
            <person name="Salamov A.A."/>
            <person name="Labutti K."/>
            <person name="Zhao Z."/>
            <person name="Chiniquy J."/>
            <person name="Barry K."/>
            <person name="Brewer H.M."/>
            <person name="Purvine S.O."/>
            <person name="Wright A.T."/>
            <person name="Boxma B."/>
            <person name="Van Alen T."/>
            <person name="Hackstein J.H."/>
            <person name="Baker S.E."/>
            <person name="Grigoriev I.V."/>
            <person name="O'Malley M.A."/>
        </authorList>
    </citation>
    <scope>NUCLEOTIDE SEQUENCE [LARGE SCALE GENOMIC DNA]</scope>
    <source>
        <strain evidence="3 4">G1</strain>
    </source>
</reference>
<dbReference type="PANTHER" id="PTHR48081">
    <property type="entry name" value="AB HYDROLASE SUPERFAMILY PROTEIN C4A8.06C"/>
    <property type="match status" value="1"/>
</dbReference>
<dbReference type="GO" id="GO:0016787">
    <property type="term" value="F:hydrolase activity"/>
    <property type="evidence" value="ECO:0007669"/>
    <property type="project" value="UniProtKB-KW"/>
</dbReference>
<dbReference type="PANTHER" id="PTHR48081:SF8">
    <property type="entry name" value="ALPHA_BETA HYDROLASE FOLD-3 DOMAIN-CONTAINING PROTEIN-RELATED"/>
    <property type="match status" value="1"/>
</dbReference>
<keyword evidence="1 3" id="KW-0378">Hydrolase</keyword>
<accession>A0A1Y2EW81</accession>
<dbReference type="Pfam" id="PF07859">
    <property type="entry name" value="Abhydrolase_3"/>
    <property type="match status" value="1"/>
</dbReference>